<dbReference type="InterPro" id="IPR001810">
    <property type="entry name" value="F-box_dom"/>
</dbReference>
<dbReference type="Proteomes" id="UP000549394">
    <property type="component" value="Unassembled WGS sequence"/>
</dbReference>
<dbReference type="SUPFAM" id="SSF81383">
    <property type="entry name" value="F-box domain"/>
    <property type="match status" value="1"/>
</dbReference>
<dbReference type="EMBL" id="CAJFCJ010000014">
    <property type="protein sequence ID" value="CAD5121421.1"/>
    <property type="molecule type" value="Genomic_DNA"/>
</dbReference>
<evidence type="ECO:0000313" key="3">
    <source>
        <dbReference type="Proteomes" id="UP000549394"/>
    </source>
</evidence>
<dbReference type="Gene3D" id="3.80.10.10">
    <property type="entry name" value="Ribonuclease Inhibitor"/>
    <property type="match status" value="2"/>
</dbReference>
<evidence type="ECO:0000313" key="2">
    <source>
        <dbReference type="EMBL" id="CAD5121421.1"/>
    </source>
</evidence>
<dbReference type="Pfam" id="PF12937">
    <property type="entry name" value="F-box-like"/>
    <property type="match status" value="1"/>
</dbReference>
<dbReference type="Gene3D" id="1.20.1280.50">
    <property type="match status" value="1"/>
</dbReference>
<dbReference type="PANTHER" id="PTHR38926:SF5">
    <property type="entry name" value="F-BOX AND LEUCINE-RICH REPEAT PROTEIN 6"/>
    <property type="match status" value="1"/>
</dbReference>
<dbReference type="PANTHER" id="PTHR38926">
    <property type="entry name" value="F-BOX DOMAIN CONTAINING PROTEIN, EXPRESSED"/>
    <property type="match status" value="1"/>
</dbReference>
<organism evidence="2 3">
    <name type="scientific">Dimorphilus gyrociliatus</name>
    <dbReference type="NCBI Taxonomy" id="2664684"/>
    <lineage>
        <taxon>Eukaryota</taxon>
        <taxon>Metazoa</taxon>
        <taxon>Spiralia</taxon>
        <taxon>Lophotrochozoa</taxon>
        <taxon>Annelida</taxon>
        <taxon>Polychaeta</taxon>
        <taxon>Polychaeta incertae sedis</taxon>
        <taxon>Dinophilidae</taxon>
        <taxon>Dimorphilus</taxon>
    </lineage>
</organism>
<protein>
    <recommendedName>
        <fullName evidence="1">F-box domain-containing protein</fullName>
    </recommendedName>
</protein>
<comment type="caution">
    <text evidence="2">The sequence shown here is derived from an EMBL/GenBank/DDBJ whole genome shotgun (WGS) entry which is preliminary data.</text>
</comment>
<dbReference type="OrthoDB" id="3134645at2759"/>
<gene>
    <name evidence="2" type="ORF">DGYR_LOCUS9379</name>
</gene>
<dbReference type="InterPro" id="IPR032675">
    <property type="entry name" value="LRR_dom_sf"/>
</dbReference>
<accession>A0A7I8W052</accession>
<reference evidence="2 3" key="1">
    <citation type="submission" date="2020-08" db="EMBL/GenBank/DDBJ databases">
        <authorList>
            <person name="Hejnol A."/>
        </authorList>
    </citation>
    <scope>NUCLEOTIDE SEQUENCE [LARGE SCALE GENOMIC DNA]</scope>
</reference>
<dbReference type="AlphaFoldDB" id="A0A7I8W052"/>
<dbReference type="InterPro" id="IPR036047">
    <property type="entry name" value="F-box-like_dom_sf"/>
</dbReference>
<name>A0A7I8W052_9ANNE</name>
<evidence type="ECO:0000259" key="1">
    <source>
        <dbReference type="Pfam" id="PF12937"/>
    </source>
</evidence>
<dbReference type="SUPFAM" id="SSF52047">
    <property type="entry name" value="RNI-like"/>
    <property type="match status" value="1"/>
</dbReference>
<feature type="domain" description="F-box" evidence="1">
    <location>
        <begin position="49"/>
        <end position="98"/>
    </location>
</feature>
<proteinExistence type="predicted"/>
<keyword evidence="3" id="KW-1185">Reference proteome</keyword>
<sequence>MTGTKDKTRQRQRRKKTSYHIKSTNDRLNTFTIKGESNKSGQLVPVASWNCLPIEIQVKIIHQCALNEGHIRLFTLANVNSEWRRIISTDSLWKDVDLAKGTEKIPERDLHLMTIYLYPLLDKSRIVRFNRSITDQNLQNFTNSFSNIRELIFEKYSCLHQTVLLQISKNNLFDHLISLNLTGAIEGSISRPVMKAFIDHVLPKLKKLVLSNNFHKLDSFEMLLEYICTKSNKLEILELSNCLPSDLGSFARFQFHLMRENCVNLKVLNLSNTYINPVPSSTLTNTGENFDLKEFYMSRSIHSKCNGSEEFLVDFIGSCKNLEVLDVKYLPNCCNFDFLLFLQTDKLKYLCVSHVISSIPIGQDFAIIQVSIAFARWRHTLLVLDMSQNELYRSSWMAILEGLGRNPVLKELYLEGSNITFDAVKFALRRFTNLECLDLRSCNNIMYPKLIKKFQGESLNALRRQF</sequence>